<proteinExistence type="predicted"/>
<evidence type="ECO:0008006" key="4">
    <source>
        <dbReference type="Google" id="ProtNLM"/>
    </source>
</evidence>
<dbReference type="RefSeq" id="WP_103075111.1">
    <property type="nucleotide sequence ID" value="NZ_NPZB01000002.1"/>
</dbReference>
<keyword evidence="3" id="KW-1185">Reference proteome</keyword>
<evidence type="ECO:0000313" key="3">
    <source>
        <dbReference type="Proteomes" id="UP000236220"/>
    </source>
</evidence>
<dbReference type="Proteomes" id="UP000236220">
    <property type="component" value="Unassembled WGS sequence"/>
</dbReference>
<sequence>MRNLSILVSCLALLAIASLPLRTHAQSAIHECTGASGEVLYSDKPCAAFGAADRGVPHTPPSGATMSLGRQAVRAGCAHTLDDLVHEITLAFDTSDPNRLVGVYHWPGLGTESGYDIADRLASLTRNHQLLDTQLSTGAVRLVLAQGKGNATTSTNFHLRRHENCWWISY</sequence>
<dbReference type="AlphaFoldDB" id="A0A2K1PX63"/>
<reference evidence="2 3" key="1">
    <citation type="submission" date="2017-08" db="EMBL/GenBank/DDBJ databases">
        <title>Lysobacter sylvestris genome.</title>
        <authorList>
            <person name="Zhang D.-C."/>
            <person name="Albuquerque L."/>
            <person name="Franca L."/>
            <person name="Froufe H.J.C."/>
            <person name="Barroso C."/>
            <person name="Egas C."/>
            <person name="Da Costa M."/>
            <person name="Margesin R."/>
        </authorList>
    </citation>
    <scope>NUCLEOTIDE SEQUENCE [LARGE SCALE GENOMIC DNA]</scope>
    <source>
        <strain evidence="2 3">AM20-91</strain>
    </source>
</reference>
<dbReference type="EMBL" id="NPZB01000002">
    <property type="protein sequence ID" value="PNS07390.1"/>
    <property type="molecule type" value="Genomic_DNA"/>
</dbReference>
<protein>
    <recommendedName>
        <fullName evidence="4">DUF4124 domain-containing protein</fullName>
    </recommendedName>
</protein>
<feature type="chain" id="PRO_5014393340" description="DUF4124 domain-containing protein" evidence="1">
    <location>
        <begin position="26"/>
        <end position="170"/>
    </location>
</feature>
<accession>A0A2K1PX63</accession>
<name>A0A2K1PX63_9GAMM</name>
<evidence type="ECO:0000256" key="1">
    <source>
        <dbReference type="SAM" id="SignalP"/>
    </source>
</evidence>
<dbReference type="OrthoDB" id="5956287at2"/>
<comment type="caution">
    <text evidence="2">The sequence shown here is derived from an EMBL/GenBank/DDBJ whole genome shotgun (WGS) entry which is preliminary data.</text>
</comment>
<evidence type="ECO:0000313" key="2">
    <source>
        <dbReference type="EMBL" id="PNS07390.1"/>
    </source>
</evidence>
<gene>
    <name evidence="2" type="ORF">Lysil_1566</name>
</gene>
<feature type="signal peptide" evidence="1">
    <location>
        <begin position="1"/>
        <end position="25"/>
    </location>
</feature>
<organism evidence="2 3">
    <name type="scientific">Solilutibacter silvestris</name>
    <dbReference type="NCBI Taxonomy" id="1645665"/>
    <lineage>
        <taxon>Bacteria</taxon>
        <taxon>Pseudomonadati</taxon>
        <taxon>Pseudomonadota</taxon>
        <taxon>Gammaproteobacteria</taxon>
        <taxon>Lysobacterales</taxon>
        <taxon>Lysobacteraceae</taxon>
        <taxon>Solilutibacter</taxon>
    </lineage>
</organism>
<keyword evidence="1" id="KW-0732">Signal</keyword>